<dbReference type="Pfam" id="PF16199">
    <property type="entry name" value="Radical_SAM_C"/>
    <property type="match status" value="1"/>
</dbReference>
<comment type="similarity">
    <text evidence="3">Belongs to the ELP3 family.</text>
</comment>
<dbReference type="SFLD" id="SFLDF00344">
    <property type="entry name" value="ELP3-like"/>
    <property type="match status" value="1"/>
</dbReference>
<name>A0A6C0LY23_9ZZZZ</name>
<dbReference type="GO" id="GO:0046872">
    <property type="term" value="F:metal ion binding"/>
    <property type="evidence" value="ECO:0007669"/>
    <property type="project" value="UniProtKB-KW"/>
</dbReference>
<evidence type="ECO:0000256" key="4">
    <source>
        <dbReference type="ARBA" id="ARBA00022485"/>
    </source>
</evidence>
<feature type="domain" description="Elp3/MiaA/NifB-like radical SAM core" evidence="17">
    <location>
        <begin position="115"/>
        <end position="378"/>
    </location>
</feature>
<dbReference type="GO" id="GO:0033588">
    <property type="term" value="C:elongator holoenzyme complex"/>
    <property type="evidence" value="ECO:0007669"/>
    <property type="project" value="TreeGrafter"/>
</dbReference>
<organism evidence="18">
    <name type="scientific">viral metagenome</name>
    <dbReference type="NCBI Taxonomy" id="1070528"/>
    <lineage>
        <taxon>unclassified sequences</taxon>
        <taxon>metagenomes</taxon>
        <taxon>organismal metagenomes</taxon>
    </lineage>
</organism>
<evidence type="ECO:0000256" key="14">
    <source>
        <dbReference type="ARBA" id="ARBA00044771"/>
    </source>
</evidence>
<evidence type="ECO:0000259" key="17">
    <source>
        <dbReference type="SMART" id="SM00729"/>
    </source>
</evidence>
<keyword evidence="16" id="KW-1133">Transmembrane helix</keyword>
<evidence type="ECO:0000256" key="16">
    <source>
        <dbReference type="SAM" id="Phobius"/>
    </source>
</evidence>
<keyword evidence="4" id="KW-0004">4Fe-4S</keyword>
<dbReference type="SUPFAM" id="SSF102114">
    <property type="entry name" value="Radical SAM enzymes"/>
    <property type="match status" value="1"/>
</dbReference>
<dbReference type="FunFam" id="3.80.30.20:FF:000011">
    <property type="entry name" value="Elongator complex"/>
    <property type="match status" value="1"/>
</dbReference>
<accession>A0A6C0LY23</accession>
<sequence length="633" mass="74439">MIDIEDIAREEQDKYGSFFQNIDGNIVDLVRELSNMKLDNQDHLKRNMRILMRKYHVSPSKAQMCFAYDALVKQDMIETNPVVKRFIKAKAMRGLSGVIVISVITSPYPEFIDDNGVAQKQHFSCKHDCFYCPREVDADGKDINPRSYLSDEPTVARGLQNDFDAIKQFNDRAYQYIINSHCVDKIEVIVLGGTWTEYPRKYQETFIRDIFWAANTFYEREKREKYTLLEEQNINETCKSRIIGLTLEMRPDSITEEEIVWLRYLGCTRVQLGVQHTDRDILKKVNRGCYAEDAMRALQILKDYCYKVDAHWMPDLPGSTPEIDKKMFDYILDSPDLQFDQWKVYPTAVVPWTKIKKWHEEGSYIPYTDTDPQNLIDVLLHVKRKVHPWIRLNRVVRDIPNTTRSGELYIYGGNKKTNLRQLLHEHMKKNDMFCGCIRCREVQGDYTMVDVAELVVRKYESSGGIEYFISIESGNDNTHRLVDGKWYDMARKQVPGIMYGFLRLRLVNNTRNKYFDELHNAALIRELHVYGQVVSKTKDEELGNHIQSKGFGKLMMQKAEEIAMNNYYTKIAVISGIGVREYYRKIGYKDVNTFMMKTISYGEMILYHIHLNEWQIFMILLTLYFHIFNLKID</sequence>
<dbReference type="GO" id="GO:0005737">
    <property type="term" value="C:cytoplasm"/>
    <property type="evidence" value="ECO:0007669"/>
    <property type="project" value="TreeGrafter"/>
</dbReference>
<dbReference type="Gene3D" id="3.80.30.20">
    <property type="entry name" value="tm_1862 like domain"/>
    <property type="match status" value="1"/>
</dbReference>
<proteinExistence type="inferred from homology"/>
<dbReference type="InterPro" id="IPR032432">
    <property type="entry name" value="Radical_SAM_C"/>
</dbReference>
<dbReference type="GO" id="GO:0005634">
    <property type="term" value="C:nucleus"/>
    <property type="evidence" value="ECO:0007669"/>
    <property type="project" value="TreeGrafter"/>
</dbReference>
<reference evidence="18" key="1">
    <citation type="journal article" date="2020" name="Nature">
        <title>Giant virus diversity and host interactions through global metagenomics.</title>
        <authorList>
            <person name="Schulz F."/>
            <person name="Roux S."/>
            <person name="Paez-Espino D."/>
            <person name="Jungbluth S."/>
            <person name="Walsh D.A."/>
            <person name="Denef V.J."/>
            <person name="McMahon K.D."/>
            <person name="Konstantinidis K.T."/>
            <person name="Eloe-Fadrosh E.A."/>
            <person name="Kyrpides N.C."/>
            <person name="Woyke T."/>
        </authorList>
    </citation>
    <scope>NUCLEOTIDE SEQUENCE</scope>
    <source>
        <strain evidence="18">GVMAG-S-1016713-123</strain>
    </source>
</reference>
<dbReference type="SMART" id="SM00729">
    <property type="entry name" value="Elp3"/>
    <property type="match status" value="1"/>
</dbReference>
<evidence type="ECO:0000256" key="6">
    <source>
        <dbReference type="ARBA" id="ARBA00022679"/>
    </source>
</evidence>
<dbReference type="Pfam" id="PF04055">
    <property type="entry name" value="Radical_SAM"/>
    <property type="match status" value="1"/>
</dbReference>
<dbReference type="SFLD" id="SFLDS00029">
    <property type="entry name" value="Radical_SAM"/>
    <property type="match status" value="1"/>
</dbReference>
<evidence type="ECO:0000256" key="12">
    <source>
        <dbReference type="ARBA" id="ARBA00023014"/>
    </source>
</evidence>
<keyword evidence="9" id="KW-0479">Metal-binding</keyword>
<evidence type="ECO:0000256" key="8">
    <source>
        <dbReference type="ARBA" id="ARBA00022694"/>
    </source>
</evidence>
<dbReference type="NCBIfam" id="TIGR01211">
    <property type="entry name" value="ELP3"/>
    <property type="match status" value="1"/>
</dbReference>
<evidence type="ECO:0000313" key="18">
    <source>
        <dbReference type="EMBL" id="QHU34142.1"/>
    </source>
</evidence>
<dbReference type="InterPro" id="IPR023404">
    <property type="entry name" value="rSAM_horseshoe"/>
</dbReference>
<evidence type="ECO:0000256" key="10">
    <source>
        <dbReference type="ARBA" id="ARBA00022884"/>
    </source>
</evidence>
<evidence type="ECO:0000256" key="3">
    <source>
        <dbReference type="ARBA" id="ARBA00005494"/>
    </source>
</evidence>
<keyword evidence="5" id="KW-0820">tRNA-binding</keyword>
<dbReference type="GO" id="GO:0106261">
    <property type="term" value="F:tRNA uridine(34) acetyltransferase activity"/>
    <property type="evidence" value="ECO:0007669"/>
    <property type="project" value="UniProtKB-EC"/>
</dbReference>
<evidence type="ECO:0000256" key="11">
    <source>
        <dbReference type="ARBA" id="ARBA00023004"/>
    </source>
</evidence>
<comment type="catalytic activity">
    <reaction evidence="15">
        <text>uridine(34) in tRNA + acetyl-CoA + S-adenosyl-L-methionine + H2O = 5-(carboxymethyl)uridine(34) in tRNA + 5'-deoxyadenosine + L-methionine + CoA + 2 H(+)</text>
        <dbReference type="Rhea" id="RHEA:61020"/>
        <dbReference type="Rhea" id="RHEA-COMP:10407"/>
        <dbReference type="Rhea" id="RHEA-COMP:11727"/>
        <dbReference type="ChEBI" id="CHEBI:15377"/>
        <dbReference type="ChEBI" id="CHEBI:15378"/>
        <dbReference type="ChEBI" id="CHEBI:17319"/>
        <dbReference type="ChEBI" id="CHEBI:57287"/>
        <dbReference type="ChEBI" id="CHEBI:57288"/>
        <dbReference type="ChEBI" id="CHEBI:57844"/>
        <dbReference type="ChEBI" id="CHEBI:59789"/>
        <dbReference type="ChEBI" id="CHEBI:65315"/>
        <dbReference type="ChEBI" id="CHEBI:74882"/>
        <dbReference type="EC" id="2.3.1.311"/>
    </reaction>
    <physiologicalReaction direction="left-to-right" evidence="15">
        <dbReference type="Rhea" id="RHEA:61021"/>
    </physiologicalReaction>
</comment>
<dbReference type="GO" id="GO:0000049">
    <property type="term" value="F:tRNA binding"/>
    <property type="evidence" value="ECO:0007669"/>
    <property type="project" value="UniProtKB-KW"/>
</dbReference>
<keyword evidence="16" id="KW-0812">Transmembrane</keyword>
<keyword evidence="12" id="KW-0411">Iron-sulfur</keyword>
<dbReference type="InterPro" id="IPR034687">
    <property type="entry name" value="ELP3-like"/>
</dbReference>
<feature type="transmembrane region" description="Helical" evidence="16">
    <location>
        <begin position="614"/>
        <end position="632"/>
    </location>
</feature>
<keyword evidence="8" id="KW-0819">tRNA processing</keyword>
<keyword evidence="11" id="KW-0408">Iron</keyword>
<dbReference type="InterPro" id="IPR058240">
    <property type="entry name" value="rSAM_sf"/>
</dbReference>
<dbReference type="InterPro" id="IPR007197">
    <property type="entry name" value="rSAM"/>
</dbReference>
<evidence type="ECO:0000256" key="5">
    <source>
        <dbReference type="ARBA" id="ARBA00022555"/>
    </source>
</evidence>
<protein>
    <recommendedName>
        <fullName evidence="14">tRNA carboxymethyluridine synthase</fullName>
        <ecNumber evidence="14">2.3.1.311</ecNumber>
    </recommendedName>
</protein>
<evidence type="ECO:0000256" key="1">
    <source>
        <dbReference type="ARBA" id="ARBA00001966"/>
    </source>
</evidence>
<evidence type="ECO:0000256" key="2">
    <source>
        <dbReference type="ARBA" id="ARBA00005217"/>
    </source>
</evidence>
<dbReference type="SFLD" id="SFLDG01086">
    <property type="entry name" value="elongater_protein-like"/>
    <property type="match status" value="1"/>
</dbReference>
<dbReference type="PANTHER" id="PTHR11135:SF2">
    <property type="entry name" value="ELONGATOR COMPLEX PROTEIN 3"/>
    <property type="match status" value="1"/>
</dbReference>
<dbReference type="InterPro" id="IPR016181">
    <property type="entry name" value="Acyl_CoA_acyltransferase"/>
</dbReference>
<evidence type="ECO:0000256" key="15">
    <source>
        <dbReference type="ARBA" id="ARBA00047372"/>
    </source>
</evidence>
<comment type="cofactor">
    <cofactor evidence="1">
        <name>[4Fe-4S] cluster</name>
        <dbReference type="ChEBI" id="CHEBI:49883"/>
    </cofactor>
</comment>
<dbReference type="PANTHER" id="PTHR11135">
    <property type="entry name" value="HISTONE ACETYLTRANSFERASE-RELATED"/>
    <property type="match status" value="1"/>
</dbReference>
<dbReference type="GO" id="GO:0051539">
    <property type="term" value="F:4 iron, 4 sulfur cluster binding"/>
    <property type="evidence" value="ECO:0007669"/>
    <property type="project" value="UniProtKB-KW"/>
</dbReference>
<dbReference type="EC" id="2.3.1.311" evidence="14"/>
<dbReference type="InterPro" id="IPR039661">
    <property type="entry name" value="ELP3"/>
</dbReference>
<dbReference type="AlphaFoldDB" id="A0A6C0LY23"/>
<evidence type="ECO:0000256" key="13">
    <source>
        <dbReference type="ARBA" id="ARBA00023315"/>
    </source>
</evidence>
<keyword evidence="13" id="KW-0012">Acyltransferase</keyword>
<dbReference type="GO" id="GO:0002926">
    <property type="term" value="P:tRNA wobble base 5-methoxycarbonylmethyl-2-thiouridinylation"/>
    <property type="evidence" value="ECO:0007669"/>
    <property type="project" value="TreeGrafter"/>
</dbReference>
<keyword evidence="7" id="KW-0949">S-adenosyl-L-methionine</keyword>
<dbReference type="InterPro" id="IPR006638">
    <property type="entry name" value="Elp3/MiaA/NifB-like_rSAM"/>
</dbReference>
<evidence type="ECO:0000256" key="7">
    <source>
        <dbReference type="ARBA" id="ARBA00022691"/>
    </source>
</evidence>
<evidence type="ECO:0000256" key="9">
    <source>
        <dbReference type="ARBA" id="ARBA00022723"/>
    </source>
</evidence>
<comment type="pathway">
    <text evidence="2">tRNA modification.</text>
</comment>
<dbReference type="EMBL" id="MN740567">
    <property type="protein sequence ID" value="QHU34142.1"/>
    <property type="molecule type" value="Genomic_DNA"/>
</dbReference>
<dbReference type="SUPFAM" id="SSF55729">
    <property type="entry name" value="Acyl-CoA N-acyltransferases (Nat)"/>
    <property type="match status" value="1"/>
</dbReference>
<keyword evidence="10" id="KW-0694">RNA-binding</keyword>
<dbReference type="Gene3D" id="3.40.630.30">
    <property type="match status" value="1"/>
</dbReference>
<keyword evidence="6" id="KW-0808">Transferase</keyword>
<keyword evidence="16" id="KW-0472">Membrane</keyword>